<reference evidence="1 2" key="1">
    <citation type="submission" date="2021-03" db="EMBL/GenBank/DDBJ databases">
        <authorList>
            <person name="King G.J."/>
            <person name="Bancroft I."/>
            <person name="Baten A."/>
            <person name="Bloomfield J."/>
            <person name="Borpatragohain P."/>
            <person name="He Z."/>
            <person name="Irish N."/>
            <person name="Irwin J."/>
            <person name="Liu K."/>
            <person name="Mauleon R.P."/>
            <person name="Moore J."/>
            <person name="Morris R."/>
            <person name="Ostergaard L."/>
            <person name="Wang B."/>
            <person name="Wells R."/>
        </authorList>
    </citation>
    <scope>NUCLEOTIDE SEQUENCE [LARGE SCALE GENOMIC DNA]</scope>
    <source>
        <strain evidence="1">R-o-18</strain>
        <tissue evidence="1">Leaf</tissue>
    </source>
</reference>
<organism evidence="1 2">
    <name type="scientific">Brassica rapa subsp. trilocularis</name>
    <dbReference type="NCBI Taxonomy" id="1813537"/>
    <lineage>
        <taxon>Eukaryota</taxon>
        <taxon>Viridiplantae</taxon>
        <taxon>Streptophyta</taxon>
        <taxon>Embryophyta</taxon>
        <taxon>Tracheophyta</taxon>
        <taxon>Spermatophyta</taxon>
        <taxon>Magnoliopsida</taxon>
        <taxon>eudicotyledons</taxon>
        <taxon>Gunneridae</taxon>
        <taxon>Pentapetalae</taxon>
        <taxon>rosids</taxon>
        <taxon>malvids</taxon>
        <taxon>Brassicales</taxon>
        <taxon>Brassicaceae</taxon>
        <taxon>Brassiceae</taxon>
        <taxon>Brassica</taxon>
    </lineage>
</organism>
<sequence>MLYHSIILIRKVEKNFTTEQNRKRKKVRSVARFPVRVFFLPCRRDDAPIVVPASFLFPPSFCCVAVKDRKLPPPCNSSGLTALQN</sequence>
<proteinExistence type="predicted"/>
<evidence type="ECO:0000313" key="2">
    <source>
        <dbReference type="Proteomes" id="UP000823674"/>
    </source>
</evidence>
<evidence type="ECO:0000313" key="1">
    <source>
        <dbReference type="EMBL" id="KAG5410108.1"/>
    </source>
</evidence>
<name>A0ABQ7NGX1_BRACM</name>
<keyword evidence="2" id="KW-1185">Reference proteome</keyword>
<gene>
    <name evidence="1" type="primary">A02g504250.1_BraROA</name>
    <name evidence="1" type="ORF">IGI04_006427</name>
</gene>
<accession>A0ABQ7NGX1</accession>
<dbReference type="Proteomes" id="UP000823674">
    <property type="component" value="Chromosome A02"/>
</dbReference>
<protein>
    <submittedName>
        <fullName evidence="1">Uncharacterized protein</fullName>
    </submittedName>
</protein>
<dbReference type="EMBL" id="JADBGQ010000002">
    <property type="protein sequence ID" value="KAG5410108.1"/>
    <property type="molecule type" value="Genomic_DNA"/>
</dbReference>
<comment type="caution">
    <text evidence="1">The sequence shown here is derived from an EMBL/GenBank/DDBJ whole genome shotgun (WGS) entry which is preliminary data.</text>
</comment>